<protein>
    <recommendedName>
        <fullName evidence="4">Isomerase YbhE</fullName>
    </recommendedName>
</protein>
<dbReference type="Gene3D" id="2.130.10.10">
    <property type="entry name" value="YVTN repeat-like/Quinoprotein amine dehydrogenase"/>
    <property type="match status" value="1"/>
</dbReference>
<dbReference type="STRING" id="1314777.A0A164X2M6"/>
<evidence type="ECO:0000256" key="1">
    <source>
        <dbReference type="SAM" id="SignalP"/>
    </source>
</evidence>
<feature type="chain" id="PRO_5007854226" description="Isomerase YbhE" evidence="1">
    <location>
        <begin position="21"/>
        <end position="410"/>
    </location>
</feature>
<sequence>MKSFVASLSACMIASQLAAASFTPICHEPDSHPAIGAIYFMTNDGTANKVIAHEIQPDGTVVFGKTAWIGGKGLHGNDAPAATGPDPLFAQGALQVSGNHLFTINPGSNTASMFEIDDRDPTKLRLIGVPVNTGGEFPMAITASPKTNHVCVANGGKVNGVQCFTADPEQGLLPIQNSQRLLKLPLTTPPVGPPGTVSNIQFSGDGSKLFASVKGVPPKPGFIATWDVNQDGSLSQNFKSSTPAKGGMLPFSITPIPGKNAVLNTDAGVGFSVFDFSRGDVASSTVIPIKGQKATCWSAYSSKTGTFFLTDVGTATVTEVKVDQNLRGSIVKQYPLGAGTATVDNGIATVNGKDYLYVLQANITSVNVMSLKAPGQAKTIQTFNFAADAKKAGITVDRNNLQGMAVYTKF</sequence>
<dbReference type="AlphaFoldDB" id="A0A164X2M6"/>
<feature type="signal peptide" evidence="1">
    <location>
        <begin position="1"/>
        <end position="20"/>
    </location>
</feature>
<dbReference type="SUPFAM" id="SSF75011">
    <property type="entry name" value="3-carboxy-cis,cis-mucoante lactonizing enzyme"/>
    <property type="match status" value="1"/>
</dbReference>
<dbReference type="EMBL" id="KV419401">
    <property type="protein sequence ID" value="KZS95580.1"/>
    <property type="molecule type" value="Genomic_DNA"/>
</dbReference>
<gene>
    <name evidence="2" type="ORF">SISNIDRAFT_352233</name>
</gene>
<accession>A0A164X2M6</accession>
<dbReference type="OrthoDB" id="10006285at2759"/>
<reference evidence="2 3" key="1">
    <citation type="journal article" date="2016" name="Mol. Biol. Evol.">
        <title>Comparative Genomics of Early-Diverging Mushroom-Forming Fungi Provides Insights into the Origins of Lignocellulose Decay Capabilities.</title>
        <authorList>
            <person name="Nagy L.G."/>
            <person name="Riley R."/>
            <person name="Tritt A."/>
            <person name="Adam C."/>
            <person name="Daum C."/>
            <person name="Floudas D."/>
            <person name="Sun H."/>
            <person name="Yadav J.S."/>
            <person name="Pangilinan J."/>
            <person name="Larsson K.H."/>
            <person name="Matsuura K."/>
            <person name="Barry K."/>
            <person name="Labutti K."/>
            <person name="Kuo R."/>
            <person name="Ohm R.A."/>
            <person name="Bhattacharya S.S."/>
            <person name="Shirouzu T."/>
            <person name="Yoshinaga Y."/>
            <person name="Martin F.M."/>
            <person name="Grigoriev I.V."/>
            <person name="Hibbett D.S."/>
        </authorList>
    </citation>
    <scope>NUCLEOTIDE SEQUENCE [LARGE SCALE GENOMIC DNA]</scope>
    <source>
        <strain evidence="2 3">HHB9708</strain>
    </source>
</reference>
<organism evidence="2 3">
    <name type="scientific">Sistotremastrum niveocremeum HHB9708</name>
    <dbReference type="NCBI Taxonomy" id="1314777"/>
    <lineage>
        <taxon>Eukaryota</taxon>
        <taxon>Fungi</taxon>
        <taxon>Dikarya</taxon>
        <taxon>Basidiomycota</taxon>
        <taxon>Agaricomycotina</taxon>
        <taxon>Agaricomycetes</taxon>
        <taxon>Sistotremastrales</taxon>
        <taxon>Sistotremastraceae</taxon>
        <taxon>Sertulicium</taxon>
        <taxon>Sertulicium niveocremeum</taxon>
    </lineage>
</organism>
<dbReference type="Proteomes" id="UP000076722">
    <property type="component" value="Unassembled WGS sequence"/>
</dbReference>
<keyword evidence="1" id="KW-0732">Signal</keyword>
<proteinExistence type="predicted"/>
<evidence type="ECO:0008006" key="4">
    <source>
        <dbReference type="Google" id="ProtNLM"/>
    </source>
</evidence>
<evidence type="ECO:0000313" key="2">
    <source>
        <dbReference type="EMBL" id="KZS95580.1"/>
    </source>
</evidence>
<evidence type="ECO:0000313" key="3">
    <source>
        <dbReference type="Proteomes" id="UP000076722"/>
    </source>
</evidence>
<name>A0A164X2M6_9AGAM</name>
<keyword evidence="3" id="KW-1185">Reference proteome</keyword>
<dbReference type="InterPro" id="IPR015943">
    <property type="entry name" value="WD40/YVTN_repeat-like_dom_sf"/>
</dbReference>